<dbReference type="AlphaFoldDB" id="A0A6A4LHJ4"/>
<gene>
    <name evidence="2" type="ORF">C3L33_13988</name>
</gene>
<evidence type="ECO:0000313" key="3">
    <source>
        <dbReference type="Proteomes" id="UP000428333"/>
    </source>
</evidence>
<dbReference type="PANTHER" id="PTHR45717">
    <property type="entry name" value="OS12G0527900 PROTEIN"/>
    <property type="match status" value="1"/>
</dbReference>
<organism evidence="2 3">
    <name type="scientific">Rhododendron williamsianum</name>
    <dbReference type="NCBI Taxonomy" id="262921"/>
    <lineage>
        <taxon>Eukaryota</taxon>
        <taxon>Viridiplantae</taxon>
        <taxon>Streptophyta</taxon>
        <taxon>Embryophyta</taxon>
        <taxon>Tracheophyta</taxon>
        <taxon>Spermatophyta</taxon>
        <taxon>Magnoliopsida</taxon>
        <taxon>eudicotyledons</taxon>
        <taxon>Gunneridae</taxon>
        <taxon>Pentapetalae</taxon>
        <taxon>asterids</taxon>
        <taxon>Ericales</taxon>
        <taxon>Ericaceae</taxon>
        <taxon>Ericoideae</taxon>
        <taxon>Rhodoreae</taxon>
        <taxon>Rhododendron</taxon>
    </lineage>
</organism>
<name>A0A6A4LHJ4_9ERIC</name>
<keyword evidence="3" id="KW-1185">Reference proteome</keyword>
<dbReference type="GO" id="GO:0005739">
    <property type="term" value="C:mitochondrion"/>
    <property type="evidence" value="ECO:0007669"/>
    <property type="project" value="TreeGrafter"/>
</dbReference>
<evidence type="ECO:0000313" key="2">
    <source>
        <dbReference type="EMBL" id="KAE9454127.1"/>
    </source>
</evidence>
<feature type="non-terminal residue" evidence="2">
    <location>
        <position position="1"/>
    </location>
</feature>
<dbReference type="Proteomes" id="UP000428333">
    <property type="component" value="Linkage Group LG08"/>
</dbReference>
<evidence type="ECO:0000256" key="1">
    <source>
        <dbReference type="ARBA" id="ARBA00007626"/>
    </source>
</evidence>
<proteinExistence type="inferred from homology"/>
<reference evidence="2 3" key="1">
    <citation type="journal article" date="2019" name="Genome Biol. Evol.">
        <title>The Rhododendron genome and chromosomal organization provide insight into shared whole-genome duplications across the heath family (Ericaceae).</title>
        <authorList>
            <person name="Soza V.L."/>
            <person name="Lindsley D."/>
            <person name="Waalkes A."/>
            <person name="Ramage E."/>
            <person name="Patwardhan R.P."/>
            <person name="Burton J.N."/>
            <person name="Adey A."/>
            <person name="Kumar A."/>
            <person name="Qiu R."/>
            <person name="Shendure J."/>
            <person name="Hall B."/>
        </authorList>
    </citation>
    <scope>NUCLEOTIDE SEQUENCE [LARGE SCALE GENOMIC DNA]</scope>
    <source>
        <strain evidence="2">RSF 1966-606</strain>
    </source>
</reference>
<comment type="similarity">
    <text evidence="1">Belongs to the PPR family. P subfamily.</text>
</comment>
<dbReference type="EMBL" id="QEFC01002146">
    <property type="protein sequence ID" value="KAE9454127.1"/>
    <property type="molecule type" value="Genomic_DNA"/>
</dbReference>
<dbReference type="PANTHER" id="PTHR45717:SF14">
    <property type="entry name" value="LARGE RIBOSOMAL SUBUNIT PROTEIN ML101 (RPPR4)"/>
    <property type="match status" value="1"/>
</dbReference>
<sequence>MAFMQQFKETKSVAKRSKKYLEEALYKRLFKEGGSEVSVRQQLNQFLKSRKRVYKWEVGHSLKILRSRNRFYPALKVSIHTIFFSLALCLGFRFSVVSKCFNPDGMEAEIKLRGHLWGLLQEVADLNYLTLKLISLRACGTSIGLYKDNQYRGLLQISSDLVGRTFRNYGRKGYEQDLSDHAIHLDLIAKARGVPAAEAYFINLPETSKNHLTYGLF</sequence>
<comment type="caution">
    <text evidence="2">The sequence shown here is derived from an EMBL/GenBank/DDBJ whole genome shotgun (WGS) entry which is preliminary data.</text>
</comment>
<protein>
    <submittedName>
        <fullName evidence="2">Uncharacterized protein</fullName>
    </submittedName>
</protein>
<dbReference type="OrthoDB" id="1692028at2759"/>
<accession>A0A6A4LHJ4</accession>